<feature type="non-terminal residue" evidence="1">
    <location>
        <position position="1"/>
    </location>
</feature>
<evidence type="ECO:0000313" key="1">
    <source>
        <dbReference type="EMBL" id="CAG8853781.1"/>
    </source>
</evidence>
<proteinExistence type="predicted"/>
<comment type="caution">
    <text evidence="1">The sequence shown here is derived from an EMBL/GenBank/DDBJ whole genome shotgun (WGS) entry which is preliminary data.</text>
</comment>
<keyword evidence="2" id="KW-1185">Reference proteome</keyword>
<feature type="non-terminal residue" evidence="1">
    <location>
        <position position="69"/>
    </location>
</feature>
<gene>
    <name evidence="1" type="ORF">GMARGA_LOCUS42602</name>
</gene>
<evidence type="ECO:0000313" key="2">
    <source>
        <dbReference type="Proteomes" id="UP000789901"/>
    </source>
</evidence>
<dbReference type="EMBL" id="CAJVQB010129147">
    <property type="protein sequence ID" value="CAG8853781.1"/>
    <property type="molecule type" value="Genomic_DNA"/>
</dbReference>
<name>A0ABN7XH95_GIGMA</name>
<organism evidence="1 2">
    <name type="scientific">Gigaspora margarita</name>
    <dbReference type="NCBI Taxonomy" id="4874"/>
    <lineage>
        <taxon>Eukaryota</taxon>
        <taxon>Fungi</taxon>
        <taxon>Fungi incertae sedis</taxon>
        <taxon>Mucoromycota</taxon>
        <taxon>Glomeromycotina</taxon>
        <taxon>Glomeromycetes</taxon>
        <taxon>Diversisporales</taxon>
        <taxon>Gigasporaceae</taxon>
        <taxon>Gigaspora</taxon>
    </lineage>
</organism>
<reference evidence="1 2" key="1">
    <citation type="submission" date="2021-06" db="EMBL/GenBank/DDBJ databases">
        <authorList>
            <person name="Kallberg Y."/>
            <person name="Tangrot J."/>
            <person name="Rosling A."/>
        </authorList>
    </citation>
    <scope>NUCLEOTIDE SEQUENCE [LARGE SCALE GENOMIC DNA]</scope>
    <source>
        <strain evidence="1 2">120-4 pot B 10/14</strain>
    </source>
</reference>
<sequence>FTNNEAIVKIYQNSQEAYFFHDVNPNMVWDKIGILAHYTGSTLFGLENEQTKLAIEKEQTPHCTVEDWQ</sequence>
<protein>
    <submittedName>
        <fullName evidence="1">9906_t:CDS:1</fullName>
    </submittedName>
</protein>
<dbReference type="Proteomes" id="UP000789901">
    <property type="component" value="Unassembled WGS sequence"/>
</dbReference>
<accession>A0ABN7XH95</accession>